<gene>
    <name evidence="1" type="ORF">LCGC14_1318470</name>
</gene>
<sequence>MAHTVLKIRDLGAHFPVYANDQTFKPGSRGGGGTTENWKRFQKAVEISDGSGASTTDEVFIMYAQHRMLIVVAYVVPIDGDITLNAATYATWSIINRGILGAGVGVAATLNTSATSLSQYEPSSMTVNNGTAAVIGTRGSVFTVTLAKESSGVATGPCLVCVVAKAIEEHH</sequence>
<reference evidence="1" key="1">
    <citation type="journal article" date="2015" name="Nature">
        <title>Complex archaea that bridge the gap between prokaryotes and eukaryotes.</title>
        <authorList>
            <person name="Spang A."/>
            <person name="Saw J.H."/>
            <person name="Jorgensen S.L."/>
            <person name="Zaremba-Niedzwiedzka K."/>
            <person name="Martijn J."/>
            <person name="Lind A.E."/>
            <person name="van Eijk R."/>
            <person name="Schleper C."/>
            <person name="Guy L."/>
            <person name="Ettema T.J."/>
        </authorList>
    </citation>
    <scope>NUCLEOTIDE SEQUENCE</scope>
</reference>
<accession>A0A0F9KKR3</accession>
<dbReference type="EMBL" id="LAZR01007847">
    <property type="protein sequence ID" value="KKM82543.1"/>
    <property type="molecule type" value="Genomic_DNA"/>
</dbReference>
<dbReference type="AlphaFoldDB" id="A0A0F9KKR3"/>
<protein>
    <submittedName>
        <fullName evidence="1">Uncharacterized protein</fullName>
    </submittedName>
</protein>
<proteinExistence type="predicted"/>
<organism evidence="1">
    <name type="scientific">marine sediment metagenome</name>
    <dbReference type="NCBI Taxonomy" id="412755"/>
    <lineage>
        <taxon>unclassified sequences</taxon>
        <taxon>metagenomes</taxon>
        <taxon>ecological metagenomes</taxon>
    </lineage>
</organism>
<evidence type="ECO:0000313" key="1">
    <source>
        <dbReference type="EMBL" id="KKM82543.1"/>
    </source>
</evidence>
<name>A0A0F9KKR3_9ZZZZ</name>
<comment type="caution">
    <text evidence="1">The sequence shown here is derived from an EMBL/GenBank/DDBJ whole genome shotgun (WGS) entry which is preliminary data.</text>
</comment>